<evidence type="ECO:0000313" key="2">
    <source>
        <dbReference type="Proteomes" id="UP001221597"/>
    </source>
</evidence>
<reference evidence="1 2" key="1">
    <citation type="submission" date="2023-04" db="EMBL/GenBank/DDBJ databases">
        <title>Genome sequence of Halobacillus naozhouensis KACC 21980.</title>
        <authorList>
            <person name="Kim S."/>
            <person name="Heo J."/>
            <person name="Kwon S.-W."/>
        </authorList>
    </citation>
    <scope>NUCLEOTIDE SEQUENCE [LARGE SCALE GENOMIC DNA]</scope>
    <source>
        <strain evidence="1 2">KCTC 13234</strain>
    </source>
</reference>
<sequence length="162" mass="19053">MRQQMIKEQTIKVQEFLREVVFKVDDYLDTHSLHEFEHEHGHYDEDYYRQLLKSLRRLNVLCDEAKDKVAVLLKGKTFQTSAAERTLYGIYHQCIGEFYSPKGDTWFEDSRASYTGNNSITFQFAPPASLVELFASLGHVFQDIREELDCYENHDCMQAVKK</sequence>
<gene>
    <name evidence="1" type="ORF">P9989_12090</name>
</gene>
<keyword evidence="2" id="KW-1185">Reference proteome</keyword>
<dbReference type="InterPro" id="IPR025013">
    <property type="entry name" value="DUF3907"/>
</dbReference>
<name>A0ABY8IX53_9BACI</name>
<dbReference type="Pfam" id="PF13047">
    <property type="entry name" value="DUF3907"/>
    <property type="match status" value="1"/>
</dbReference>
<organism evidence="1 2">
    <name type="scientific">Halobacillus naozhouensis</name>
    <dbReference type="NCBI Taxonomy" id="554880"/>
    <lineage>
        <taxon>Bacteria</taxon>
        <taxon>Bacillati</taxon>
        <taxon>Bacillota</taxon>
        <taxon>Bacilli</taxon>
        <taxon>Bacillales</taxon>
        <taxon>Bacillaceae</taxon>
        <taxon>Halobacillus</taxon>
    </lineage>
</organism>
<protein>
    <submittedName>
        <fullName evidence="1">DUF3907 family protein</fullName>
    </submittedName>
</protein>
<proteinExistence type="predicted"/>
<dbReference type="RefSeq" id="WP_283075170.1">
    <property type="nucleotide sequence ID" value="NZ_CP121671.1"/>
</dbReference>
<evidence type="ECO:0000313" key="1">
    <source>
        <dbReference type="EMBL" id="WFT73145.1"/>
    </source>
</evidence>
<accession>A0ABY8IX53</accession>
<dbReference type="EMBL" id="CP121671">
    <property type="protein sequence ID" value="WFT73145.1"/>
    <property type="molecule type" value="Genomic_DNA"/>
</dbReference>
<dbReference type="Proteomes" id="UP001221597">
    <property type="component" value="Chromosome"/>
</dbReference>